<evidence type="ECO:0000313" key="2">
    <source>
        <dbReference type="EMBL" id="CAK5269130.1"/>
    </source>
</evidence>
<organism evidence="2 3">
    <name type="scientific">Mycena citricolor</name>
    <dbReference type="NCBI Taxonomy" id="2018698"/>
    <lineage>
        <taxon>Eukaryota</taxon>
        <taxon>Fungi</taxon>
        <taxon>Dikarya</taxon>
        <taxon>Basidiomycota</taxon>
        <taxon>Agaricomycotina</taxon>
        <taxon>Agaricomycetes</taxon>
        <taxon>Agaricomycetidae</taxon>
        <taxon>Agaricales</taxon>
        <taxon>Marasmiineae</taxon>
        <taxon>Mycenaceae</taxon>
        <taxon>Mycena</taxon>
    </lineage>
</organism>
<dbReference type="SMART" id="SM00849">
    <property type="entry name" value="Lactamase_B"/>
    <property type="match status" value="1"/>
</dbReference>
<feature type="domain" description="Metallo-beta-lactamase" evidence="1">
    <location>
        <begin position="94"/>
        <end position="298"/>
    </location>
</feature>
<accession>A0AAD2H5L1</accession>
<dbReference type="Pfam" id="PF00753">
    <property type="entry name" value="Lactamase_B"/>
    <property type="match status" value="1"/>
</dbReference>
<dbReference type="EMBL" id="CAVNYO010000139">
    <property type="protein sequence ID" value="CAK5269130.1"/>
    <property type="molecule type" value="Genomic_DNA"/>
</dbReference>
<gene>
    <name evidence="2" type="ORF">MYCIT1_LOCUS12625</name>
</gene>
<protein>
    <recommendedName>
        <fullName evidence="1">Metallo-beta-lactamase domain-containing protein</fullName>
    </recommendedName>
</protein>
<name>A0AAD2H5L1_9AGAR</name>
<dbReference type="InterPro" id="IPR001279">
    <property type="entry name" value="Metallo-B-lactamas"/>
</dbReference>
<dbReference type="InterPro" id="IPR050855">
    <property type="entry name" value="NDM-1-like"/>
</dbReference>
<dbReference type="CDD" id="cd06262">
    <property type="entry name" value="metallo-hydrolase-like_MBL-fold"/>
    <property type="match status" value="1"/>
</dbReference>
<keyword evidence="3" id="KW-1185">Reference proteome</keyword>
<dbReference type="Gene3D" id="3.60.15.10">
    <property type="entry name" value="Ribonuclease Z/Hydroxyacylglutathione hydrolase-like"/>
    <property type="match status" value="1"/>
</dbReference>
<dbReference type="PANTHER" id="PTHR42951:SF4">
    <property type="entry name" value="ACYL-COENZYME A THIOESTERASE MBLAC2"/>
    <property type="match status" value="1"/>
</dbReference>
<dbReference type="SUPFAM" id="SSF56281">
    <property type="entry name" value="Metallo-hydrolase/oxidoreductase"/>
    <property type="match status" value="1"/>
</dbReference>
<reference evidence="2" key="1">
    <citation type="submission" date="2023-11" db="EMBL/GenBank/DDBJ databases">
        <authorList>
            <person name="De Vega J J."/>
            <person name="De Vega J J."/>
        </authorList>
    </citation>
    <scope>NUCLEOTIDE SEQUENCE</scope>
</reference>
<comment type="caution">
    <text evidence="2">The sequence shown here is derived from an EMBL/GenBank/DDBJ whole genome shotgun (WGS) entry which is preliminary data.</text>
</comment>
<dbReference type="AlphaFoldDB" id="A0AAD2H5L1"/>
<dbReference type="Proteomes" id="UP001295794">
    <property type="component" value="Unassembled WGS sequence"/>
</dbReference>
<dbReference type="InterPro" id="IPR036866">
    <property type="entry name" value="RibonucZ/Hydroxyglut_hydro"/>
</dbReference>
<evidence type="ECO:0000313" key="3">
    <source>
        <dbReference type="Proteomes" id="UP001295794"/>
    </source>
</evidence>
<dbReference type="PANTHER" id="PTHR42951">
    <property type="entry name" value="METALLO-BETA-LACTAMASE DOMAIN-CONTAINING"/>
    <property type="match status" value="1"/>
</dbReference>
<evidence type="ECO:0000259" key="1">
    <source>
        <dbReference type="SMART" id="SM00849"/>
    </source>
</evidence>
<sequence>MEANGAWMRRWSMSPRAAFCVEEKRSPLYVPCLAAENAWLLSLTFLLLLSIPLYRRCRRTSSYGQPSYAFTAIRLTPTTFMLTEYDDIFDEHPQIFVKVVSSANTVLIIDSGCGGKSARPAKTTSLRTFIEKAKLDCNGGVALNEGGRMDYVVVATHCHYDHILGIEQFTDSPILVSGHDASFISPKNLPAHSLCQTLGLKTPQFKATLVSHAYQIRSVEDVPLNVQVLHTPGHTPDEVALYDYSERMLYVGDTVYEVETIIFPSEGSIVQWMDSMQYLIAFVREQSGQTPVQLNAGHRTYSRPAMDVLIAARTFIEDVIAGREQVKDRMRRRGEENVRYEQGEGRFALLCPERLVLEARDSGVAYR</sequence>
<proteinExistence type="predicted"/>